<dbReference type="Ensembl" id="ENSCLMT00005026623.1">
    <property type="protein sequence ID" value="ENSCLMP00005025475.1"/>
    <property type="gene ID" value="ENSCLMG00005012520.1"/>
</dbReference>
<feature type="region of interest" description="Disordered" evidence="1">
    <location>
        <begin position="80"/>
        <end position="117"/>
    </location>
</feature>
<proteinExistence type="predicted"/>
<feature type="compositionally biased region" description="Polar residues" evidence="1">
    <location>
        <begin position="101"/>
        <end position="117"/>
    </location>
</feature>
<dbReference type="Proteomes" id="UP000694565">
    <property type="component" value="Unplaced"/>
</dbReference>
<reference evidence="2" key="2">
    <citation type="submission" date="2025-09" db="UniProtKB">
        <authorList>
            <consortium name="Ensembl"/>
        </authorList>
    </citation>
    <scope>IDENTIFICATION</scope>
</reference>
<accession>A0A8C2ZDG1</accession>
<organism evidence="2 3">
    <name type="scientific">Cyclopterus lumpus</name>
    <name type="common">Lumpsucker</name>
    <dbReference type="NCBI Taxonomy" id="8103"/>
    <lineage>
        <taxon>Eukaryota</taxon>
        <taxon>Metazoa</taxon>
        <taxon>Chordata</taxon>
        <taxon>Craniata</taxon>
        <taxon>Vertebrata</taxon>
        <taxon>Euteleostomi</taxon>
        <taxon>Actinopterygii</taxon>
        <taxon>Neopterygii</taxon>
        <taxon>Teleostei</taxon>
        <taxon>Neoteleostei</taxon>
        <taxon>Acanthomorphata</taxon>
        <taxon>Eupercaria</taxon>
        <taxon>Perciformes</taxon>
        <taxon>Cottioidei</taxon>
        <taxon>Cottales</taxon>
        <taxon>Cyclopteridae</taxon>
        <taxon>Cyclopterus</taxon>
    </lineage>
</organism>
<dbReference type="AlphaFoldDB" id="A0A8C2ZDG1"/>
<reference evidence="2" key="1">
    <citation type="submission" date="2025-08" db="UniProtKB">
        <authorList>
            <consortium name="Ensembl"/>
        </authorList>
    </citation>
    <scope>IDENTIFICATION</scope>
</reference>
<sequence length="117" mass="13096">LSLLPVLTLRDSAAKEEQKWKNCFTSRSADVTRTNEAIVQARLLLHGIAVNEDNTARRCQASLEETTSVHHIASHSFYPLDSHGRVQRKENGSEEARESRQVMTSPIQSVPIDTNGR</sequence>
<evidence type="ECO:0000313" key="2">
    <source>
        <dbReference type="Ensembl" id="ENSCLMP00005025475.1"/>
    </source>
</evidence>
<feature type="compositionally biased region" description="Basic and acidic residues" evidence="1">
    <location>
        <begin position="82"/>
        <end position="100"/>
    </location>
</feature>
<evidence type="ECO:0000313" key="3">
    <source>
        <dbReference type="Proteomes" id="UP000694565"/>
    </source>
</evidence>
<keyword evidence="3" id="KW-1185">Reference proteome</keyword>
<evidence type="ECO:0000256" key="1">
    <source>
        <dbReference type="SAM" id="MobiDB-lite"/>
    </source>
</evidence>
<name>A0A8C2ZDG1_CYCLU</name>
<protein>
    <submittedName>
        <fullName evidence="2">Uncharacterized protein</fullName>
    </submittedName>
</protein>